<dbReference type="EMBL" id="AFNU02000015">
    <property type="protein sequence ID" value="ERJ11138.1"/>
    <property type="molecule type" value="Genomic_DNA"/>
</dbReference>
<dbReference type="InParanoid" id="U2E7F7"/>
<name>U2E7F7_9MOLU</name>
<keyword evidence="1" id="KW-0472">Membrane</keyword>
<feature type="transmembrane region" description="Helical" evidence="1">
    <location>
        <begin position="6"/>
        <end position="24"/>
    </location>
</feature>
<evidence type="ECO:0000313" key="3">
    <source>
        <dbReference type="Proteomes" id="UP000005707"/>
    </source>
</evidence>
<proteinExistence type="predicted"/>
<gene>
    <name evidence="2" type="ORF">HLPCO_002803</name>
</gene>
<organism evidence="2 3">
    <name type="scientific">Haloplasma contractile SSD-17B</name>
    <dbReference type="NCBI Taxonomy" id="1033810"/>
    <lineage>
        <taxon>Bacteria</taxon>
        <taxon>Bacillati</taxon>
        <taxon>Mycoplasmatota</taxon>
        <taxon>Mollicutes</taxon>
        <taxon>Haloplasmatales</taxon>
        <taxon>Haloplasmataceae</taxon>
        <taxon>Haloplasma</taxon>
    </lineage>
</organism>
<reference evidence="2 3" key="2">
    <citation type="journal article" date="2013" name="PLoS ONE">
        <title>INDIGO - INtegrated Data Warehouse of MIcrobial GenOmes with Examples from the Red Sea Extremophiles.</title>
        <authorList>
            <person name="Alam I."/>
            <person name="Antunes A."/>
            <person name="Kamau A.A."/>
            <person name="Ba Alawi W."/>
            <person name="Kalkatawi M."/>
            <person name="Stingl U."/>
            <person name="Bajic V.B."/>
        </authorList>
    </citation>
    <scope>NUCLEOTIDE SEQUENCE [LARGE SCALE GENOMIC DNA]</scope>
    <source>
        <strain evidence="2 3">SSD-17B</strain>
    </source>
</reference>
<accession>U2E7F7</accession>
<keyword evidence="1" id="KW-0812">Transmembrane</keyword>
<reference evidence="2 3" key="1">
    <citation type="journal article" date="2011" name="J. Bacteriol.">
        <title>Genome sequence of Haloplasma contractile, an unusual contractile bacterium from a deep-sea anoxic brine lake.</title>
        <authorList>
            <person name="Antunes A."/>
            <person name="Alam I."/>
            <person name="El Dorry H."/>
            <person name="Siam R."/>
            <person name="Robertson A."/>
            <person name="Bajic V.B."/>
            <person name="Stingl U."/>
        </authorList>
    </citation>
    <scope>NUCLEOTIDE SEQUENCE [LARGE SCALE GENOMIC DNA]</scope>
    <source>
        <strain evidence="2 3">SSD-17B</strain>
    </source>
</reference>
<dbReference type="Proteomes" id="UP000005707">
    <property type="component" value="Unassembled WGS sequence"/>
</dbReference>
<evidence type="ECO:0000256" key="1">
    <source>
        <dbReference type="SAM" id="Phobius"/>
    </source>
</evidence>
<dbReference type="AlphaFoldDB" id="U2E7F7"/>
<comment type="caution">
    <text evidence="2">The sequence shown here is derived from an EMBL/GenBank/DDBJ whole genome shotgun (WGS) entry which is preliminary data.</text>
</comment>
<evidence type="ECO:0000313" key="2">
    <source>
        <dbReference type="EMBL" id="ERJ11138.1"/>
    </source>
</evidence>
<dbReference type="RefSeq" id="WP_008824456.1">
    <property type="nucleotide sequence ID" value="NZ_AFNU02000015.1"/>
</dbReference>
<keyword evidence="1" id="KW-1133">Transmembrane helix</keyword>
<protein>
    <submittedName>
        <fullName evidence="2">Uncharacterized protein</fullName>
    </submittedName>
</protein>
<keyword evidence="3" id="KW-1185">Reference proteome</keyword>
<sequence>MTKNFAILIAGVIIIIVILILLFSRQNDNNKYLKRVTRSMYVYSVFTPNYTYKTVREFECISLDYYNSVNEDMTQEDFEKVTKTYILALNELQLESDYTLIETTQRELIFEFMESIALEYGLVVDDEFTLQYREW</sequence>